<accession>A0A0F7JSP6</accession>
<evidence type="ECO:0000259" key="1">
    <source>
        <dbReference type="Pfam" id="PF12680"/>
    </source>
</evidence>
<keyword evidence="3" id="KW-1185">Reference proteome</keyword>
<dbReference type="SUPFAM" id="SSF54427">
    <property type="entry name" value="NTF2-like"/>
    <property type="match status" value="1"/>
</dbReference>
<dbReference type="KEGG" id="dch:SY84_12790"/>
<reference evidence="2 3" key="1">
    <citation type="submission" date="2015-01" db="EMBL/GenBank/DDBJ databases">
        <title>Deinococcus soli/N5/whole genome sequencing.</title>
        <authorList>
            <person name="Kim M.K."/>
            <person name="Srinivasan S."/>
            <person name="Lee J.-J."/>
        </authorList>
    </citation>
    <scope>NUCLEOTIDE SEQUENCE [LARGE SCALE GENOMIC DNA]</scope>
    <source>
        <strain evidence="2 3">N5</strain>
    </source>
</reference>
<evidence type="ECO:0000313" key="2">
    <source>
        <dbReference type="EMBL" id="AKH17758.1"/>
    </source>
</evidence>
<dbReference type="AlphaFoldDB" id="A0A0F7JSP6"/>
<dbReference type="InterPro" id="IPR032710">
    <property type="entry name" value="NTF2-like_dom_sf"/>
</dbReference>
<organism evidence="2 3">
    <name type="scientific">Deinococcus soli</name>
    <name type="common">ex Cha et al. 2016</name>
    <dbReference type="NCBI Taxonomy" id="1309411"/>
    <lineage>
        <taxon>Bacteria</taxon>
        <taxon>Thermotogati</taxon>
        <taxon>Deinococcota</taxon>
        <taxon>Deinococci</taxon>
        <taxon>Deinococcales</taxon>
        <taxon>Deinococcaceae</taxon>
        <taxon>Deinococcus</taxon>
    </lineage>
</organism>
<dbReference type="RefSeq" id="WP_046844325.1">
    <property type="nucleotide sequence ID" value="NZ_CP011389.1"/>
</dbReference>
<dbReference type="Proteomes" id="UP000034024">
    <property type="component" value="Chromosome"/>
</dbReference>
<feature type="domain" description="SnoaL-like" evidence="1">
    <location>
        <begin position="12"/>
        <end position="106"/>
    </location>
</feature>
<name>A0A0F7JSP6_9DEIO</name>
<keyword evidence="2" id="KW-0378">Hydrolase</keyword>
<evidence type="ECO:0000313" key="3">
    <source>
        <dbReference type="Proteomes" id="UP000034024"/>
    </source>
</evidence>
<dbReference type="InterPro" id="IPR037401">
    <property type="entry name" value="SnoaL-like"/>
</dbReference>
<dbReference type="EMBL" id="CP011389">
    <property type="protein sequence ID" value="AKH17758.1"/>
    <property type="molecule type" value="Genomic_DNA"/>
</dbReference>
<dbReference type="Gene3D" id="3.10.450.50">
    <property type="match status" value="1"/>
</dbReference>
<protein>
    <submittedName>
        <fullName evidence="2">Epoxide hydrolase</fullName>
    </submittedName>
</protein>
<proteinExistence type="predicted"/>
<dbReference type="PATRIC" id="fig|1309411.5.peg.2595"/>
<dbReference type="OrthoDB" id="582607at2"/>
<dbReference type="GO" id="GO:0016787">
    <property type="term" value="F:hydrolase activity"/>
    <property type="evidence" value="ECO:0007669"/>
    <property type="project" value="UniProtKB-KW"/>
</dbReference>
<sequence>MTLTEEFAKALQTAEQSGDVSGLVALHAGDVTLRNLTQQTWEGAEGARAFWEAYLGSFEEVRSEFSRVQEEGGLGVLEWVASGRLPGGREISYRGVSLLDVQDGKVGAFRTYYDSAAFVVVTPA</sequence>
<gene>
    <name evidence="2" type="ORF">SY84_12790</name>
</gene>
<dbReference type="Pfam" id="PF12680">
    <property type="entry name" value="SnoaL_2"/>
    <property type="match status" value="1"/>
</dbReference>